<proteinExistence type="predicted"/>
<comment type="caution">
    <text evidence="1">The sequence shown here is derived from an EMBL/GenBank/DDBJ whole genome shotgun (WGS) entry which is preliminary data.</text>
</comment>
<accession>A0ABQ1NEW9</accession>
<evidence type="ECO:0000313" key="2">
    <source>
        <dbReference type="Proteomes" id="UP000630615"/>
    </source>
</evidence>
<dbReference type="Proteomes" id="UP000630615">
    <property type="component" value="Unassembled WGS sequence"/>
</dbReference>
<sequence>MEKTKTIDQLTADAAYIRNALLGVEDIIEFRFSGGVASLKDTNKLNGVLTAIGCLAKQHEQDLIEFGKEGISR</sequence>
<reference evidence="2" key="1">
    <citation type="journal article" date="2019" name="Int. J. Syst. Evol. Microbiol.">
        <title>The Global Catalogue of Microorganisms (GCM) 10K type strain sequencing project: providing services to taxonomists for standard genome sequencing and annotation.</title>
        <authorList>
            <consortium name="The Broad Institute Genomics Platform"/>
            <consortium name="The Broad Institute Genome Sequencing Center for Infectious Disease"/>
            <person name="Wu L."/>
            <person name="Ma J."/>
        </authorList>
    </citation>
    <scope>NUCLEOTIDE SEQUENCE [LARGE SCALE GENOMIC DNA]</scope>
    <source>
        <strain evidence="2">CGMCC 1.15942</strain>
    </source>
</reference>
<dbReference type="RefSeq" id="WP_088271368.1">
    <property type="nucleotide sequence ID" value="NZ_BMKI01000001.1"/>
</dbReference>
<keyword evidence="2" id="KW-1185">Reference proteome</keyword>
<dbReference type="EMBL" id="BMKI01000001">
    <property type="protein sequence ID" value="GGC74570.1"/>
    <property type="molecule type" value="Genomic_DNA"/>
</dbReference>
<name>A0ABQ1NEW9_9ENTE</name>
<organism evidence="1 2">
    <name type="scientific">Enterococcus wangshanyuanii</name>
    <dbReference type="NCBI Taxonomy" id="2005703"/>
    <lineage>
        <taxon>Bacteria</taxon>
        <taxon>Bacillati</taxon>
        <taxon>Bacillota</taxon>
        <taxon>Bacilli</taxon>
        <taxon>Lactobacillales</taxon>
        <taxon>Enterococcaceae</taxon>
        <taxon>Enterococcus</taxon>
    </lineage>
</organism>
<protein>
    <submittedName>
        <fullName evidence="1">Uncharacterized protein</fullName>
    </submittedName>
</protein>
<evidence type="ECO:0000313" key="1">
    <source>
        <dbReference type="EMBL" id="GGC74570.1"/>
    </source>
</evidence>
<gene>
    <name evidence="1" type="ORF">GCM10011573_00080</name>
</gene>